<dbReference type="Proteomes" id="UP001190700">
    <property type="component" value="Unassembled WGS sequence"/>
</dbReference>
<proteinExistence type="predicted"/>
<name>A0AAE0F9F7_9CHLO</name>
<feature type="compositionally biased region" description="Acidic residues" evidence="1">
    <location>
        <begin position="68"/>
        <end position="89"/>
    </location>
</feature>
<accession>A0AAE0F9F7</accession>
<feature type="region of interest" description="Disordered" evidence="1">
    <location>
        <begin position="53"/>
        <end position="89"/>
    </location>
</feature>
<dbReference type="AlphaFoldDB" id="A0AAE0F9F7"/>
<evidence type="ECO:0000256" key="1">
    <source>
        <dbReference type="SAM" id="MobiDB-lite"/>
    </source>
</evidence>
<sequence>MLSVPAGYLVGSPPEDSEEEAEDAPGTALVVFEGNTGSGGSGVAALPIRPRAHSNARRVPRPVTVIQDESEDDMEDLEDPGDDLPEEQEPVAAQGELLLGKYSLEWAQRGVFACQRSQHKFGPEDPKIHWERVFKV</sequence>
<organism evidence="2 3">
    <name type="scientific">Cymbomonas tetramitiformis</name>
    <dbReference type="NCBI Taxonomy" id="36881"/>
    <lineage>
        <taxon>Eukaryota</taxon>
        <taxon>Viridiplantae</taxon>
        <taxon>Chlorophyta</taxon>
        <taxon>Pyramimonadophyceae</taxon>
        <taxon>Pyramimonadales</taxon>
        <taxon>Pyramimonadaceae</taxon>
        <taxon>Cymbomonas</taxon>
    </lineage>
</organism>
<protein>
    <submittedName>
        <fullName evidence="2">Uncharacterized protein</fullName>
    </submittedName>
</protein>
<keyword evidence="3" id="KW-1185">Reference proteome</keyword>
<dbReference type="EMBL" id="LGRX02022534">
    <property type="protein sequence ID" value="KAK3255507.1"/>
    <property type="molecule type" value="Genomic_DNA"/>
</dbReference>
<evidence type="ECO:0000313" key="3">
    <source>
        <dbReference type="Proteomes" id="UP001190700"/>
    </source>
</evidence>
<reference evidence="2 3" key="1">
    <citation type="journal article" date="2015" name="Genome Biol. Evol.">
        <title>Comparative Genomics of a Bacterivorous Green Alga Reveals Evolutionary Causalities and Consequences of Phago-Mixotrophic Mode of Nutrition.</title>
        <authorList>
            <person name="Burns J.A."/>
            <person name="Paasch A."/>
            <person name="Narechania A."/>
            <person name="Kim E."/>
        </authorList>
    </citation>
    <scope>NUCLEOTIDE SEQUENCE [LARGE SCALE GENOMIC DNA]</scope>
    <source>
        <strain evidence="2 3">PLY_AMNH</strain>
    </source>
</reference>
<gene>
    <name evidence="2" type="ORF">CYMTET_35312</name>
</gene>
<feature type="region of interest" description="Disordered" evidence="1">
    <location>
        <begin position="1"/>
        <end position="24"/>
    </location>
</feature>
<comment type="caution">
    <text evidence="2">The sequence shown here is derived from an EMBL/GenBank/DDBJ whole genome shotgun (WGS) entry which is preliminary data.</text>
</comment>
<evidence type="ECO:0000313" key="2">
    <source>
        <dbReference type="EMBL" id="KAK3255507.1"/>
    </source>
</evidence>